<dbReference type="InterPro" id="IPR050398">
    <property type="entry name" value="HssS/ArlS-like"/>
</dbReference>
<feature type="domain" description="Histidine kinase" evidence="15">
    <location>
        <begin position="165"/>
        <end position="367"/>
    </location>
</feature>
<protein>
    <recommendedName>
        <fullName evidence="3">histidine kinase</fullName>
        <ecNumber evidence="3">2.7.13.3</ecNumber>
    </recommendedName>
</protein>
<evidence type="ECO:0000256" key="2">
    <source>
        <dbReference type="ARBA" id="ARBA00004651"/>
    </source>
</evidence>
<evidence type="ECO:0000256" key="10">
    <source>
        <dbReference type="ARBA" id="ARBA00022840"/>
    </source>
</evidence>
<dbReference type="CDD" id="cd06225">
    <property type="entry name" value="HAMP"/>
    <property type="match status" value="1"/>
</dbReference>
<keyword evidence="4" id="KW-1003">Cell membrane</keyword>
<keyword evidence="10" id="KW-0067">ATP-binding</keyword>
<dbReference type="Gene3D" id="6.10.340.10">
    <property type="match status" value="1"/>
</dbReference>
<dbReference type="SUPFAM" id="SSF55874">
    <property type="entry name" value="ATPase domain of HSP90 chaperone/DNA topoisomerase II/histidine kinase"/>
    <property type="match status" value="1"/>
</dbReference>
<dbReference type="InterPro" id="IPR003661">
    <property type="entry name" value="HisK_dim/P_dom"/>
</dbReference>
<dbReference type="EMBL" id="CZAL01000038">
    <property type="protein sequence ID" value="CUQ05002.1"/>
    <property type="molecule type" value="Genomic_DNA"/>
</dbReference>
<dbReference type="GO" id="GO:0005524">
    <property type="term" value="F:ATP binding"/>
    <property type="evidence" value="ECO:0007669"/>
    <property type="project" value="UniProtKB-KW"/>
</dbReference>
<keyword evidence="6 17" id="KW-0808">Transferase</keyword>
<dbReference type="InterPro" id="IPR003594">
    <property type="entry name" value="HATPase_dom"/>
</dbReference>
<dbReference type="SMART" id="SM00304">
    <property type="entry name" value="HAMP"/>
    <property type="match status" value="1"/>
</dbReference>
<dbReference type="SUPFAM" id="SSF158472">
    <property type="entry name" value="HAMP domain-like"/>
    <property type="match status" value="1"/>
</dbReference>
<feature type="transmembrane region" description="Helical" evidence="14">
    <location>
        <begin position="68"/>
        <end position="98"/>
    </location>
</feature>
<dbReference type="SMART" id="SM00387">
    <property type="entry name" value="HATPase_c"/>
    <property type="match status" value="1"/>
</dbReference>
<keyword evidence="12" id="KW-0902">Two-component regulatory system</keyword>
<keyword evidence="7 14" id="KW-0812">Transmembrane</keyword>
<feature type="transmembrane region" description="Helical" evidence="14">
    <location>
        <begin position="12"/>
        <end position="34"/>
    </location>
</feature>
<sequence>MERLKNMELKKTFLVLSASCVLVALLMLGLVFMICNSISSNFPSGGIEILADGSIVKMETPTETQQNILSMLGIIQIVSCIVLPMGGLALSGILYYHIKLKQPISTLRNGISRIRNHDLDFSMPVHSDDELGQLCTAFDTMREELLKSNQELWRQAEERKRLNAAFSHDLRNPITVLKGTIKLLRQGTADEQAIDRLESYTLRIEQYAEAMSSIQRLEQMPVRINEYSYSLLHSELEETAKILAGALEPSVSAPDKGTIQLDHGLVLTVAENLIGNAARFAKSKIEIHLERKGNFLHLSVTDDGPGYPVELIQSGPKPFGKMKEDSAHFGMGLYSSQILCLKHGGTLTLENSKSYGATATASFQINQKP</sequence>
<evidence type="ECO:0000256" key="14">
    <source>
        <dbReference type="SAM" id="Phobius"/>
    </source>
</evidence>
<reference evidence="17 18" key="1">
    <citation type="submission" date="2015-09" db="EMBL/GenBank/DDBJ databases">
        <authorList>
            <consortium name="Pathogen Informatics"/>
        </authorList>
    </citation>
    <scope>NUCLEOTIDE SEQUENCE [LARGE SCALE GENOMIC DNA]</scope>
    <source>
        <strain evidence="17 18">2789STDY5834885</strain>
    </source>
</reference>
<evidence type="ECO:0000313" key="17">
    <source>
        <dbReference type="EMBL" id="CUQ05002.1"/>
    </source>
</evidence>
<dbReference type="Gene3D" id="3.30.565.10">
    <property type="entry name" value="Histidine kinase-like ATPase, C-terminal domain"/>
    <property type="match status" value="1"/>
</dbReference>
<keyword evidence="13 14" id="KW-0472">Membrane</keyword>
<evidence type="ECO:0000256" key="3">
    <source>
        <dbReference type="ARBA" id="ARBA00012438"/>
    </source>
</evidence>
<keyword evidence="5" id="KW-0597">Phosphoprotein</keyword>
<evidence type="ECO:0000256" key="4">
    <source>
        <dbReference type="ARBA" id="ARBA00022475"/>
    </source>
</evidence>
<evidence type="ECO:0000313" key="18">
    <source>
        <dbReference type="Proteomes" id="UP000095709"/>
    </source>
</evidence>
<evidence type="ECO:0000259" key="15">
    <source>
        <dbReference type="PROSITE" id="PS50109"/>
    </source>
</evidence>
<evidence type="ECO:0000256" key="6">
    <source>
        <dbReference type="ARBA" id="ARBA00022679"/>
    </source>
</evidence>
<dbReference type="GO" id="GO:0000155">
    <property type="term" value="F:phosphorelay sensor kinase activity"/>
    <property type="evidence" value="ECO:0007669"/>
    <property type="project" value="InterPro"/>
</dbReference>
<name>A0A174T5E3_9FIRM</name>
<dbReference type="AlphaFoldDB" id="A0A174T5E3"/>
<comment type="subcellular location">
    <subcellularLocation>
        <location evidence="2">Cell membrane</location>
        <topology evidence="2">Multi-pass membrane protein</topology>
    </subcellularLocation>
</comment>
<dbReference type="GO" id="GO:0005886">
    <property type="term" value="C:plasma membrane"/>
    <property type="evidence" value="ECO:0007669"/>
    <property type="project" value="UniProtKB-SubCell"/>
</dbReference>
<feature type="domain" description="HAMP" evidence="16">
    <location>
        <begin position="98"/>
        <end position="150"/>
    </location>
</feature>
<evidence type="ECO:0000259" key="16">
    <source>
        <dbReference type="PROSITE" id="PS50885"/>
    </source>
</evidence>
<dbReference type="SMART" id="SM00388">
    <property type="entry name" value="HisKA"/>
    <property type="match status" value="1"/>
</dbReference>
<dbReference type="PROSITE" id="PS50109">
    <property type="entry name" value="HIS_KIN"/>
    <property type="match status" value="1"/>
</dbReference>
<dbReference type="Pfam" id="PF00512">
    <property type="entry name" value="HisKA"/>
    <property type="match status" value="1"/>
</dbReference>
<evidence type="ECO:0000256" key="12">
    <source>
        <dbReference type="ARBA" id="ARBA00023012"/>
    </source>
</evidence>
<keyword evidence="9 17" id="KW-0418">Kinase</keyword>
<organism evidence="17 18">
    <name type="scientific">Fusicatenibacter saccharivorans</name>
    <dbReference type="NCBI Taxonomy" id="1150298"/>
    <lineage>
        <taxon>Bacteria</taxon>
        <taxon>Bacillati</taxon>
        <taxon>Bacillota</taxon>
        <taxon>Clostridia</taxon>
        <taxon>Lachnospirales</taxon>
        <taxon>Lachnospiraceae</taxon>
        <taxon>Fusicatenibacter</taxon>
    </lineage>
</organism>
<dbReference type="InterPro" id="IPR005467">
    <property type="entry name" value="His_kinase_dom"/>
</dbReference>
<dbReference type="PROSITE" id="PS50885">
    <property type="entry name" value="HAMP"/>
    <property type="match status" value="1"/>
</dbReference>
<dbReference type="Pfam" id="PF00672">
    <property type="entry name" value="HAMP"/>
    <property type="match status" value="1"/>
</dbReference>
<evidence type="ECO:0000256" key="1">
    <source>
        <dbReference type="ARBA" id="ARBA00000085"/>
    </source>
</evidence>
<gene>
    <name evidence="17" type="primary">cssS_2</name>
    <name evidence="17" type="ORF">ERS852498_03488</name>
</gene>
<dbReference type="InterPro" id="IPR003660">
    <property type="entry name" value="HAMP_dom"/>
</dbReference>
<dbReference type="SUPFAM" id="SSF47384">
    <property type="entry name" value="Homodimeric domain of signal transducing histidine kinase"/>
    <property type="match status" value="1"/>
</dbReference>
<dbReference type="CDD" id="cd00082">
    <property type="entry name" value="HisKA"/>
    <property type="match status" value="1"/>
</dbReference>
<evidence type="ECO:0000256" key="8">
    <source>
        <dbReference type="ARBA" id="ARBA00022741"/>
    </source>
</evidence>
<evidence type="ECO:0000256" key="5">
    <source>
        <dbReference type="ARBA" id="ARBA00022553"/>
    </source>
</evidence>
<accession>A0A174T5E3</accession>
<dbReference type="PANTHER" id="PTHR45528">
    <property type="entry name" value="SENSOR HISTIDINE KINASE CPXA"/>
    <property type="match status" value="1"/>
</dbReference>
<dbReference type="Gene3D" id="1.10.287.130">
    <property type="match status" value="1"/>
</dbReference>
<evidence type="ECO:0000256" key="11">
    <source>
        <dbReference type="ARBA" id="ARBA00022989"/>
    </source>
</evidence>
<keyword evidence="11 14" id="KW-1133">Transmembrane helix</keyword>
<evidence type="ECO:0000256" key="7">
    <source>
        <dbReference type="ARBA" id="ARBA00022692"/>
    </source>
</evidence>
<dbReference type="PANTHER" id="PTHR45528:SF1">
    <property type="entry name" value="SENSOR HISTIDINE KINASE CPXA"/>
    <property type="match status" value="1"/>
</dbReference>
<evidence type="ECO:0000256" key="13">
    <source>
        <dbReference type="ARBA" id="ARBA00023136"/>
    </source>
</evidence>
<dbReference type="EC" id="2.7.13.3" evidence="3"/>
<keyword evidence="8" id="KW-0547">Nucleotide-binding</keyword>
<evidence type="ECO:0000256" key="9">
    <source>
        <dbReference type="ARBA" id="ARBA00022777"/>
    </source>
</evidence>
<dbReference type="InterPro" id="IPR036890">
    <property type="entry name" value="HATPase_C_sf"/>
</dbReference>
<proteinExistence type="predicted"/>
<dbReference type="InterPro" id="IPR036097">
    <property type="entry name" value="HisK_dim/P_sf"/>
</dbReference>
<comment type="catalytic activity">
    <reaction evidence="1">
        <text>ATP + protein L-histidine = ADP + protein N-phospho-L-histidine.</text>
        <dbReference type="EC" id="2.7.13.3"/>
    </reaction>
</comment>
<dbReference type="Pfam" id="PF02518">
    <property type="entry name" value="HATPase_c"/>
    <property type="match status" value="1"/>
</dbReference>
<dbReference type="Proteomes" id="UP000095709">
    <property type="component" value="Unassembled WGS sequence"/>
</dbReference>